<dbReference type="InterPro" id="IPR005471">
    <property type="entry name" value="Tscrpt_reg_IclR_N"/>
</dbReference>
<accession>A0A1H1GLT7</accession>
<reference evidence="3" key="1">
    <citation type="submission" date="2016-10" db="EMBL/GenBank/DDBJ databases">
        <authorList>
            <person name="Varghese N."/>
            <person name="Submissions S."/>
        </authorList>
    </citation>
    <scope>NUCLEOTIDE SEQUENCE [LARGE SCALE GENOMIC DNA]</scope>
    <source>
        <strain evidence="3">DSM 24767</strain>
    </source>
</reference>
<dbReference type="EMBL" id="FNLC01000002">
    <property type="protein sequence ID" value="SDR14063.1"/>
    <property type="molecule type" value="Genomic_DNA"/>
</dbReference>
<dbReference type="Pfam" id="PF09339">
    <property type="entry name" value="HTH_IclR"/>
    <property type="match status" value="1"/>
</dbReference>
<keyword evidence="3" id="KW-1185">Reference proteome</keyword>
<organism evidence="2 3">
    <name type="scientific">Natronobacterium texcoconense</name>
    <dbReference type="NCBI Taxonomy" id="1095778"/>
    <lineage>
        <taxon>Archaea</taxon>
        <taxon>Methanobacteriati</taxon>
        <taxon>Methanobacteriota</taxon>
        <taxon>Stenosarchaea group</taxon>
        <taxon>Halobacteria</taxon>
        <taxon>Halobacteriales</taxon>
        <taxon>Natrialbaceae</taxon>
        <taxon>Natronobacterium</taxon>
    </lineage>
</organism>
<evidence type="ECO:0000313" key="2">
    <source>
        <dbReference type="EMBL" id="SDR14063.1"/>
    </source>
</evidence>
<proteinExistence type="predicted"/>
<evidence type="ECO:0000313" key="3">
    <source>
        <dbReference type="Proteomes" id="UP000198848"/>
    </source>
</evidence>
<dbReference type="Gene3D" id="1.10.10.10">
    <property type="entry name" value="Winged helix-like DNA-binding domain superfamily/Winged helix DNA-binding domain"/>
    <property type="match status" value="1"/>
</dbReference>
<dbReference type="SUPFAM" id="SSF46785">
    <property type="entry name" value="Winged helix' DNA-binding domain"/>
    <property type="match status" value="1"/>
</dbReference>
<sequence>MVDDCDPADVFALLDDEYARSILAATSQRTMTATELSDQCEMSLSTVYRRTDSLEECGLLEASTEIDPEGNHTTVYSARLQRLTIELEDGTYDVRLAAGSVTREYADAFTDLWEGL</sequence>
<protein>
    <submittedName>
        <fullName evidence="2">IclR helix-turn-helix domain-containing protein</fullName>
    </submittedName>
</protein>
<dbReference type="Proteomes" id="UP000198848">
    <property type="component" value="Unassembled WGS sequence"/>
</dbReference>
<dbReference type="GO" id="GO:0006355">
    <property type="term" value="P:regulation of DNA-templated transcription"/>
    <property type="evidence" value="ECO:0007669"/>
    <property type="project" value="InterPro"/>
</dbReference>
<dbReference type="InterPro" id="IPR011991">
    <property type="entry name" value="ArsR-like_HTH"/>
</dbReference>
<dbReference type="RefSeq" id="WP_090382151.1">
    <property type="nucleotide sequence ID" value="NZ_FNLC01000002.1"/>
</dbReference>
<dbReference type="AlphaFoldDB" id="A0A1H1GLT7"/>
<name>A0A1H1GLT7_NATTX</name>
<dbReference type="InterPro" id="IPR036388">
    <property type="entry name" value="WH-like_DNA-bd_sf"/>
</dbReference>
<gene>
    <name evidence="2" type="ORF">SAMN04489842_2491</name>
</gene>
<dbReference type="GO" id="GO:0003677">
    <property type="term" value="F:DNA binding"/>
    <property type="evidence" value="ECO:0007669"/>
    <property type="project" value="InterPro"/>
</dbReference>
<dbReference type="CDD" id="cd00090">
    <property type="entry name" value="HTH_ARSR"/>
    <property type="match status" value="1"/>
</dbReference>
<dbReference type="OrthoDB" id="290446at2157"/>
<dbReference type="STRING" id="1095778.SAMN04489842_2491"/>
<feature type="domain" description="HTH iclR-type" evidence="1">
    <location>
        <begin position="25"/>
        <end position="61"/>
    </location>
</feature>
<evidence type="ECO:0000259" key="1">
    <source>
        <dbReference type="Pfam" id="PF09339"/>
    </source>
</evidence>
<dbReference type="InterPro" id="IPR036390">
    <property type="entry name" value="WH_DNA-bd_sf"/>
</dbReference>